<dbReference type="InterPro" id="IPR058649">
    <property type="entry name" value="CzcB_C"/>
</dbReference>
<feature type="domain" description="CzcB-like barrel-sandwich hybrid" evidence="4">
    <location>
        <begin position="104"/>
        <end position="337"/>
    </location>
</feature>
<evidence type="ECO:0000259" key="5">
    <source>
        <dbReference type="Pfam" id="PF25975"/>
    </source>
</evidence>
<dbReference type="GO" id="GO:0015679">
    <property type="term" value="P:plasma membrane copper ion transport"/>
    <property type="evidence" value="ECO:0007669"/>
    <property type="project" value="TreeGrafter"/>
</dbReference>
<gene>
    <name evidence="6" type="primary">czcB_1</name>
    <name evidence="6" type="ORF">FF011L_02290</name>
</gene>
<evidence type="ECO:0000256" key="2">
    <source>
        <dbReference type="ARBA" id="ARBA00022448"/>
    </source>
</evidence>
<evidence type="ECO:0000313" key="7">
    <source>
        <dbReference type="Proteomes" id="UP000320672"/>
    </source>
</evidence>
<dbReference type="GO" id="GO:0022857">
    <property type="term" value="F:transmembrane transporter activity"/>
    <property type="evidence" value="ECO:0007669"/>
    <property type="project" value="InterPro"/>
</dbReference>
<accession>A0A517M9E4</accession>
<dbReference type="GO" id="GO:0060003">
    <property type="term" value="P:copper ion export"/>
    <property type="evidence" value="ECO:0007669"/>
    <property type="project" value="TreeGrafter"/>
</dbReference>
<dbReference type="SUPFAM" id="SSF111369">
    <property type="entry name" value="HlyD-like secretion proteins"/>
    <property type="match status" value="1"/>
</dbReference>
<dbReference type="NCBIfam" id="TIGR01730">
    <property type="entry name" value="RND_mfp"/>
    <property type="match status" value="1"/>
</dbReference>
<evidence type="ECO:0000256" key="3">
    <source>
        <dbReference type="SAM" id="Coils"/>
    </source>
</evidence>
<keyword evidence="3" id="KW-0175">Coiled coil</keyword>
<reference evidence="6 7" key="1">
    <citation type="submission" date="2019-02" db="EMBL/GenBank/DDBJ databases">
        <title>Deep-cultivation of Planctomycetes and their phenomic and genomic characterization uncovers novel biology.</title>
        <authorList>
            <person name="Wiegand S."/>
            <person name="Jogler M."/>
            <person name="Boedeker C."/>
            <person name="Pinto D."/>
            <person name="Vollmers J."/>
            <person name="Rivas-Marin E."/>
            <person name="Kohn T."/>
            <person name="Peeters S.H."/>
            <person name="Heuer A."/>
            <person name="Rast P."/>
            <person name="Oberbeckmann S."/>
            <person name="Bunk B."/>
            <person name="Jeske O."/>
            <person name="Meyerdierks A."/>
            <person name="Storesund J.E."/>
            <person name="Kallscheuer N."/>
            <person name="Luecker S."/>
            <person name="Lage O.M."/>
            <person name="Pohl T."/>
            <person name="Merkel B.J."/>
            <person name="Hornburger P."/>
            <person name="Mueller R.-W."/>
            <person name="Bruemmer F."/>
            <person name="Labrenz M."/>
            <person name="Spormann A.M."/>
            <person name="Op den Camp H."/>
            <person name="Overmann J."/>
            <person name="Amann R."/>
            <person name="Jetten M.S.M."/>
            <person name="Mascher T."/>
            <person name="Medema M.H."/>
            <person name="Devos D.P."/>
            <person name="Kaster A.-K."/>
            <person name="Ovreas L."/>
            <person name="Rohde M."/>
            <person name="Galperin M.Y."/>
            <person name="Jogler C."/>
        </authorList>
    </citation>
    <scope>NUCLEOTIDE SEQUENCE [LARGE SCALE GENOMIC DNA]</scope>
    <source>
        <strain evidence="6 7">FF011L</strain>
    </source>
</reference>
<sequence>MKSKHLISAIIALALVCATGWFAWKSLGNGSQKPHTDSVSEAPNDQSAGDPSIATGQLLVRLSEAKQAIAGIQTEPVRQTTLQLTRTLPGRFAYDDAHHVALRTPTDGVLESVLVKTGDSVSVGQPVAVLRSPAIGVARGQILTRQTELDLARKAYYWEADIHDGVSETARLIADGEPVATIKKRLQGKTLGDFGGQLLTAYSKSELAKTIATSIDSVSGTGAVSGRVVQQRQSEVEQTTAALESAIEQSLFQTQQSKAKAEAAVNAAERELQIAKQTLSTLLGATARATSDEDISPNTSEMSRLTITSPLAGTVESKTFSATERVTAQDELFVIADTSRLWVEADIRGRDWDSINVAAGSRVMVTTPSVNVPPQAATLYYVGRQVDPSSGSIPLVATIDNTAGHFRPGLFARVAVPTETIQDAIVIPESALVDLDGQESVFVRQQDNFLPVAVEVGSRSGDQVEIRKGLTVGQTVVVSGVFTLKSERMLVGEE</sequence>
<keyword evidence="7" id="KW-1185">Reference proteome</keyword>
<protein>
    <submittedName>
        <fullName evidence="6">Cobalt-zinc-cadmium resistance protein CzcB</fullName>
    </submittedName>
</protein>
<evidence type="ECO:0000256" key="1">
    <source>
        <dbReference type="ARBA" id="ARBA00009477"/>
    </source>
</evidence>
<dbReference type="Gene3D" id="2.40.50.100">
    <property type="match status" value="1"/>
</dbReference>
<dbReference type="OrthoDB" id="9806939at2"/>
<dbReference type="Gene3D" id="2.40.420.20">
    <property type="match status" value="1"/>
</dbReference>
<dbReference type="InterPro" id="IPR051909">
    <property type="entry name" value="MFP_Cation_Efflux"/>
</dbReference>
<dbReference type="GO" id="GO:0030313">
    <property type="term" value="C:cell envelope"/>
    <property type="evidence" value="ECO:0007669"/>
    <property type="project" value="TreeGrafter"/>
</dbReference>
<dbReference type="Gene3D" id="2.40.30.170">
    <property type="match status" value="1"/>
</dbReference>
<dbReference type="Proteomes" id="UP000320672">
    <property type="component" value="Chromosome"/>
</dbReference>
<evidence type="ECO:0000259" key="4">
    <source>
        <dbReference type="Pfam" id="PF25973"/>
    </source>
</evidence>
<feature type="coiled-coil region" evidence="3">
    <location>
        <begin position="229"/>
        <end position="285"/>
    </location>
</feature>
<dbReference type="GO" id="GO:0016020">
    <property type="term" value="C:membrane"/>
    <property type="evidence" value="ECO:0007669"/>
    <property type="project" value="InterPro"/>
</dbReference>
<dbReference type="InterPro" id="IPR058647">
    <property type="entry name" value="BSH_CzcB-like"/>
</dbReference>
<comment type="similarity">
    <text evidence="1">Belongs to the membrane fusion protein (MFP) (TC 8.A.1) family.</text>
</comment>
<dbReference type="PANTHER" id="PTHR30097">
    <property type="entry name" value="CATION EFFLUX SYSTEM PROTEIN CUSB"/>
    <property type="match status" value="1"/>
</dbReference>
<dbReference type="Pfam" id="PF25975">
    <property type="entry name" value="CzcB_C"/>
    <property type="match status" value="1"/>
</dbReference>
<dbReference type="EMBL" id="CP036262">
    <property type="protein sequence ID" value="QDS91499.1"/>
    <property type="molecule type" value="Genomic_DNA"/>
</dbReference>
<feature type="domain" description="CzcB-like C-terminal circularly permuted SH3-like" evidence="5">
    <location>
        <begin position="425"/>
        <end position="485"/>
    </location>
</feature>
<keyword evidence="2" id="KW-0813">Transport</keyword>
<organism evidence="6 7">
    <name type="scientific">Roseimaritima multifibrata</name>
    <dbReference type="NCBI Taxonomy" id="1930274"/>
    <lineage>
        <taxon>Bacteria</taxon>
        <taxon>Pseudomonadati</taxon>
        <taxon>Planctomycetota</taxon>
        <taxon>Planctomycetia</taxon>
        <taxon>Pirellulales</taxon>
        <taxon>Pirellulaceae</taxon>
        <taxon>Roseimaritima</taxon>
    </lineage>
</organism>
<dbReference type="Pfam" id="PF25973">
    <property type="entry name" value="BSH_CzcB"/>
    <property type="match status" value="1"/>
</dbReference>
<dbReference type="KEGG" id="rml:FF011L_02290"/>
<dbReference type="InterPro" id="IPR006143">
    <property type="entry name" value="RND_pump_MFP"/>
</dbReference>
<evidence type="ECO:0000313" key="6">
    <source>
        <dbReference type="EMBL" id="QDS91499.1"/>
    </source>
</evidence>
<dbReference type="AlphaFoldDB" id="A0A517M9E4"/>
<dbReference type="FunFam" id="2.40.420.20:FF:000006">
    <property type="entry name" value="RND family efflux transporter MFP subunit"/>
    <property type="match status" value="1"/>
</dbReference>
<dbReference type="PANTHER" id="PTHR30097:SF4">
    <property type="entry name" value="SLR6042 PROTEIN"/>
    <property type="match status" value="1"/>
</dbReference>
<dbReference type="RefSeq" id="WP_145349552.1">
    <property type="nucleotide sequence ID" value="NZ_CP036262.1"/>
</dbReference>
<name>A0A517M9E4_9BACT</name>
<proteinExistence type="inferred from homology"/>